<evidence type="ECO:0000256" key="7">
    <source>
        <dbReference type="PIRSR" id="PIRSR000216-1"/>
    </source>
</evidence>
<dbReference type="Pfam" id="PF01257">
    <property type="entry name" value="2Fe-2S_thioredx"/>
    <property type="match status" value="1"/>
</dbReference>
<dbReference type="EMBL" id="QLTW01000020">
    <property type="protein sequence ID" value="MBT9144752.1"/>
    <property type="molecule type" value="Genomic_DNA"/>
</dbReference>
<dbReference type="GO" id="GO:0046872">
    <property type="term" value="F:metal ion binding"/>
    <property type="evidence" value="ECO:0007669"/>
    <property type="project" value="UniProtKB-KW"/>
</dbReference>
<evidence type="ECO:0000256" key="6">
    <source>
        <dbReference type="ARBA" id="ARBA00034078"/>
    </source>
</evidence>
<accession>A0A9E2BFV6</accession>
<dbReference type="Proteomes" id="UP000811545">
    <property type="component" value="Unassembled WGS sequence"/>
</dbReference>
<comment type="similarity">
    <text evidence="1">Belongs to the complex I 24 kDa subunit family.</text>
</comment>
<dbReference type="GO" id="GO:0050583">
    <property type="term" value="F:hydrogen dehydrogenase (NADP+) activity"/>
    <property type="evidence" value="ECO:0007669"/>
    <property type="project" value="UniProtKB-EC"/>
</dbReference>
<dbReference type="Gene3D" id="3.40.30.10">
    <property type="entry name" value="Glutaredoxin"/>
    <property type="match status" value="1"/>
</dbReference>
<feature type="binding site" evidence="7">
    <location>
        <position position="93"/>
    </location>
    <ligand>
        <name>[2Fe-2S] cluster</name>
        <dbReference type="ChEBI" id="CHEBI:190135"/>
    </ligand>
</feature>
<evidence type="ECO:0000313" key="8">
    <source>
        <dbReference type="EMBL" id="MBT9144752.1"/>
    </source>
</evidence>
<dbReference type="PROSITE" id="PS01099">
    <property type="entry name" value="COMPLEX1_24K"/>
    <property type="match status" value="1"/>
</dbReference>
<feature type="binding site" evidence="7">
    <location>
        <position position="129"/>
    </location>
    <ligand>
        <name>[2Fe-2S] cluster</name>
        <dbReference type="ChEBI" id="CHEBI:190135"/>
    </ligand>
</feature>
<dbReference type="PANTHER" id="PTHR43342:SF2">
    <property type="entry name" value="POTENTIAL NAD-REDUCING HYDROGENASE SUBUNIT"/>
    <property type="match status" value="1"/>
</dbReference>
<feature type="binding site" evidence="7">
    <location>
        <position position="133"/>
    </location>
    <ligand>
        <name>[2Fe-2S] cluster</name>
        <dbReference type="ChEBI" id="CHEBI:190135"/>
    </ligand>
</feature>
<evidence type="ECO:0000256" key="4">
    <source>
        <dbReference type="ARBA" id="ARBA00023004"/>
    </source>
</evidence>
<protein>
    <submittedName>
        <fullName evidence="8">NADP-reducing hydrogenase subunit HndA</fullName>
        <ecNumber evidence="8">1.12.1.3</ecNumber>
    </submittedName>
</protein>
<dbReference type="PANTHER" id="PTHR43342">
    <property type="entry name" value="NADH-QUINONE OXIDOREDUCTASE, E SUBUNIT"/>
    <property type="match status" value="1"/>
</dbReference>
<dbReference type="EC" id="1.12.1.3" evidence="8"/>
<evidence type="ECO:0000313" key="9">
    <source>
        <dbReference type="Proteomes" id="UP000811545"/>
    </source>
</evidence>
<comment type="cofactor">
    <cofactor evidence="6">
        <name>[2Fe-2S] cluster</name>
        <dbReference type="ChEBI" id="CHEBI:190135"/>
    </cofactor>
</comment>
<keyword evidence="3 7" id="KW-0479">Metal-binding</keyword>
<dbReference type="PIRSF" id="PIRSF000216">
    <property type="entry name" value="NADH_DH_24kDa"/>
    <property type="match status" value="1"/>
</dbReference>
<name>A0A9E2BFV6_PSYF1</name>
<evidence type="ECO:0000256" key="3">
    <source>
        <dbReference type="ARBA" id="ARBA00022723"/>
    </source>
</evidence>
<evidence type="ECO:0000256" key="5">
    <source>
        <dbReference type="ARBA" id="ARBA00023014"/>
    </source>
</evidence>
<dbReference type="GO" id="GO:0051537">
    <property type="term" value="F:2 iron, 2 sulfur cluster binding"/>
    <property type="evidence" value="ECO:0007669"/>
    <property type="project" value="UniProtKB-KW"/>
</dbReference>
<gene>
    <name evidence="8" type="primary">hndA_3</name>
    <name evidence="8" type="ORF">DDT42_00600</name>
</gene>
<keyword evidence="8" id="KW-0560">Oxidoreductase</keyword>
<dbReference type="Gene3D" id="1.10.10.1590">
    <property type="entry name" value="NADH-quinone oxidoreductase subunit E"/>
    <property type="match status" value="1"/>
</dbReference>
<dbReference type="InterPro" id="IPR041921">
    <property type="entry name" value="NuoE_N"/>
</dbReference>
<dbReference type="CDD" id="cd03064">
    <property type="entry name" value="TRX_Fd_NuoE"/>
    <property type="match status" value="1"/>
</dbReference>
<keyword evidence="2 7" id="KW-0001">2Fe-2S</keyword>
<dbReference type="InterPro" id="IPR002023">
    <property type="entry name" value="NuoE-like"/>
</dbReference>
<keyword evidence="4 7" id="KW-0408">Iron</keyword>
<evidence type="ECO:0000256" key="2">
    <source>
        <dbReference type="ARBA" id="ARBA00022714"/>
    </source>
</evidence>
<reference evidence="8 9" key="1">
    <citation type="journal article" date="2021" name="bioRxiv">
        <title>Unique metabolic strategies in Hadean analogues reveal hints for primordial physiology.</title>
        <authorList>
            <person name="Nobu M.K."/>
            <person name="Nakai R."/>
            <person name="Tamazawa S."/>
            <person name="Mori H."/>
            <person name="Toyoda A."/>
            <person name="Ijiri A."/>
            <person name="Suzuki S."/>
            <person name="Kurokawa K."/>
            <person name="Kamagata Y."/>
            <person name="Tamaki H."/>
        </authorList>
    </citation>
    <scope>NUCLEOTIDE SEQUENCE [LARGE SCALE GENOMIC DNA]</scope>
    <source>
        <strain evidence="8">BS525</strain>
    </source>
</reference>
<dbReference type="SUPFAM" id="SSF52833">
    <property type="entry name" value="Thioredoxin-like"/>
    <property type="match status" value="1"/>
</dbReference>
<keyword evidence="5 7" id="KW-0411">Iron-sulfur</keyword>
<dbReference type="AlphaFoldDB" id="A0A9E2BFV6"/>
<comment type="caution">
    <text evidence="8">The sequence shown here is derived from an EMBL/GenBank/DDBJ whole genome shotgun (WGS) entry which is preliminary data.</text>
</comment>
<feature type="binding site" evidence="7">
    <location>
        <position position="88"/>
    </location>
    <ligand>
        <name>[2Fe-2S] cluster</name>
        <dbReference type="ChEBI" id="CHEBI:190135"/>
    </ligand>
</feature>
<dbReference type="InterPro" id="IPR036249">
    <property type="entry name" value="Thioredoxin-like_sf"/>
</dbReference>
<dbReference type="InterPro" id="IPR028431">
    <property type="entry name" value="NADP_DH_HndA-like"/>
</dbReference>
<comment type="cofactor">
    <cofactor evidence="7">
        <name>[2Fe-2S] cluster</name>
        <dbReference type="ChEBI" id="CHEBI:190135"/>
    </cofactor>
    <text evidence="7">Binds 1 [2Fe-2S] cluster.</text>
</comment>
<evidence type="ECO:0000256" key="1">
    <source>
        <dbReference type="ARBA" id="ARBA00010643"/>
    </source>
</evidence>
<proteinExistence type="inferred from homology"/>
<sequence>MSEAVTKTTELDEYKGQIEAIVNQYSARKGALIAVLYETQNLIGFLPREVIHFIADRMHISVKEVYGIVTFYNFFTMKPRGKYPVAVCLGTACYVRGGRLVLDTIKKSLGIQEGDTTEDRKFSLELLRCLGACGLAPVMTIGKEVYGRLTPAKVKAILETYS</sequence>
<organism evidence="8 9">
    <name type="scientific">Psychracetigena formicireducens</name>
    <dbReference type="NCBI Taxonomy" id="2986056"/>
    <lineage>
        <taxon>Bacteria</taxon>
        <taxon>Bacillati</taxon>
        <taxon>Candidatus Lithacetigenota</taxon>
        <taxon>Candidatus Psychracetigena</taxon>
    </lineage>
</organism>
<dbReference type="InterPro" id="IPR042128">
    <property type="entry name" value="NuoE_dom"/>
</dbReference>